<proteinExistence type="predicted"/>
<accession>A0A0A9F2J9</accession>
<dbReference type="EMBL" id="GBRH01193530">
    <property type="protein sequence ID" value="JAE04366.1"/>
    <property type="molecule type" value="Transcribed_RNA"/>
</dbReference>
<protein>
    <submittedName>
        <fullName evidence="2">Uncharacterized protein</fullName>
    </submittedName>
</protein>
<reference evidence="2" key="2">
    <citation type="journal article" date="2015" name="Data Brief">
        <title>Shoot transcriptome of the giant reed, Arundo donax.</title>
        <authorList>
            <person name="Barrero R.A."/>
            <person name="Guerrero F.D."/>
            <person name="Moolhuijzen P."/>
            <person name="Goolsby J.A."/>
            <person name="Tidwell J."/>
            <person name="Bellgard S.E."/>
            <person name="Bellgard M.I."/>
        </authorList>
    </citation>
    <scope>NUCLEOTIDE SEQUENCE</scope>
    <source>
        <tissue evidence="2">Shoot tissue taken approximately 20 cm above the soil surface</tissue>
    </source>
</reference>
<organism evidence="2">
    <name type="scientific">Arundo donax</name>
    <name type="common">Giant reed</name>
    <name type="synonym">Donax arundinaceus</name>
    <dbReference type="NCBI Taxonomy" id="35708"/>
    <lineage>
        <taxon>Eukaryota</taxon>
        <taxon>Viridiplantae</taxon>
        <taxon>Streptophyta</taxon>
        <taxon>Embryophyta</taxon>
        <taxon>Tracheophyta</taxon>
        <taxon>Spermatophyta</taxon>
        <taxon>Magnoliopsida</taxon>
        <taxon>Liliopsida</taxon>
        <taxon>Poales</taxon>
        <taxon>Poaceae</taxon>
        <taxon>PACMAD clade</taxon>
        <taxon>Arundinoideae</taxon>
        <taxon>Arundineae</taxon>
        <taxon>Arundo</taxon>
    </lineage>
</organism>
<reference evidence="2" key="1">
    <citation type="submission" date="2014-09" db="EMBL/GenBank/DDBJ databases">
        <authorList>
            <person name="Magalhaes I.L.F."/>
            <person name="Oliveira U."/>
            <person name="Santos F.R."/>
            <person name="Vidigal T.H.D.A."/>
            <person name="Brescovit A.D."/>
            <person name="Santos A.J."/>
        </authorList>
    </citation>
    <scope>NUCLEOTIDE SEQUENCE</scope>
    <source>
        <tissue evidence="2">Shoot tissue taken approximately 20 cm above the soil surface</tissue>
    </source>
</reference>
<feature type="region of interest" description="Disordered" evidence="1">
    <location>
        <begin position="29"/>
        <end position="48"/>
    </location>
</feature>
<evidence type="ECO:0000313" key="2">
    <source>
        <dbReference type="EMBL" id="JAE04366.1"/>
    </source>
</evidence>
<name>A0A0A9F2J9_ARUDO</name>
<dbReference type="AlphaFoldDB" id="A0A0A9F2J9"/>
<evidence type="ECO:0000256" key="1">
    <source>
        <dbReference type="SAM" id="MobiDB-lite"/>
    </source>
</evidence>
<sequence length="48" mass="5125">MAVGTGLHRLGSLRPALFEHELHLLVAPLRGSDVGDREGPVLPEPGEQ</sequence>